<evidence type="ECO:0000256" key="3">
    <source>
        <dbReference type="ARBA" id="ARBA00022679"/>
    </source>
</evidence>
<feature type="compositionally biased region" description="Low complexity" evidence="12">
    <location>
        <begin position="519"/>
        <end position="534"/>
    </location>
</feature>
<dbReference type="Pfam" id="PF12169">
    <property type="entry name" value="DNA_pol3_gamma3"/>
    <property type="match status" value="1"/>
</dbReference>
<feature type="region of interest" description="Disordered" evidence="12">
    <location>
        <begin position="369"/>
        <end position="404"/>
    </location>
</feature>
<dbReference type="SMART" id="SM00382">
    <property type="entry name" value="AAA"/>
    <property type="match status" value="1"/>
</dbReference>
<evidence type="ECO:0000256" key="8">
    <source>
        <dbReference type="ARBA" id="ARBA00022833"/>
    </source>
</evidence>
<dbReference type="NCBIfam" id="NF004046">
    <property type="entry name" value="PRK05563.1"/>
    <property type="match status" value="1"/>
</dbReference>
<keyword evidence="7" id="KW-0547">Nucleotide-binding</keyword>
<dbReference type="InterPro" id="IPR021029">
    <property type="entry name" value="DNA_pol_III_tau_dom-5"/>
</dbReference>
<proteinExistence type="inferred from homology"/>
<feature type="compositionally biased region" description="Basic and acidic residues" evidence="12">
    <location>
        <begin position="549"/>
        <end position="577"/>
    </location>
</feature>
<evidence type="ECO:0000256" key="5">
    <source>
        <dbReference type="ARBA" id="ARBA00022705"/>
    </source>
</evidence>
<keyword evidence="5" id="KW-0235">DNA replication</keyword>
<dbReference type="FunFam" id="1.20.272.10:FF:000003">
    <property type="entry name" value="DNA polymerase III subunit gamma/tau"/>
    <property type="match status" value="1"/>
</dbReference>
<dbReference type="PANTHER" id="PTHR11669">
    <property type="entry name" value="REPLICATION FACTOR C / DNA POLYMERASE III GAMMA-TAU SUBUNIT"/>
    <property type="match status" value="1"/>
</dbReference>
<feature type="compositionally biased region" description="Polar residues" evidence="12">
    <location>
        <begin position="660"/>
        <end position="685"/>
    </location>
</feature>
<accession>A0A1M5KCP6</accession>
<evidence type="ECO:0000256" key="12">
    <source>
        <dbReference type="SAM" id="MobiDB-lite"/>
    </source>
</evidence>
<dbReference type="GO" id="GO:0046872">
    <property type="term" value="F:metal ion binding"/>
    <property type="evidence" value="ECO:0007669"/>
    <property type="project" value="UniProtKB-KW"/>
</dbReference>
<keyword evidence="10" id="KW-0239">DNA-directed DNA polymerase</keyword>
<dbReference type="Pfam" id="PF12170">
    <property type="entry name" value="DNA_pol3_tau_5"/>
    <property type="match status" value="1"/>
</dbReference>
<keyword evidence="15" id="KW-1185">Reference proteome</keyword>
<dbReference type="Proteomes" id="UP000184520">
    <property type="component" value="Unassembled WGS sequence"/>
</dbReference>
<evidence type="ECO:0000256" key="9">
    <source>
        <dbReference type="ARBA" id="ARBA00022840"/>
    </source>
</evidence>
<dbReference type="InterPro" id="IPR050238">
    <property type="entry name" value="DNA_Rep/Repair_Clamp_Loader"/>
</dbReference>
<evidence type="ECO:0000256" key="10">
    <source>
        <dbReference type="ARBA" id="ARBA00022932"/>
    </source>
</evidence>
<dbReference type="FunFam" id="1.10.8.60:FF:000013">
    <property type="entry name" value="DNA polymerase III subunit gamma/tau"/>
    <property type="match status" value="1"/>
</dbReference>
<dbReference type="Gene3D" id="3.40.50.300">
    <property type="entry name" value="P-loop containing nucleotide triphosphate hydrolases"/>
    <property type="match status" value="1"/>
</dbReference>
<dbReference type="InterPro" id="IPR003593">
    <property type="entry name" value="AAA+_ATPase"/>
</dbReference>
<dbReference type="EC" id="2.7.7.7" evidence="2"/>
<dbReference type="CDD" id="cd00009">
    <property type="entry name" value="AAA"/>
    <property type="match status" value="1"/>
</dbReference>
<dbReference type="InterPro" id="IPR022754">
    <property type="entry name" value="DNA_pol_III_gamma-3"/>
</dbReference>
<dbReference type="OrthoDB" id="9810148at2"/>
<evidence type="ECO:0000256" key="7">
    <source>
        <dbReference type="ARBA" id="ARBA00022741"/>
    </source>
</evidence>
<dbReference type="FunFam" id="3.40.50.300:FF:000014">
    <property type="entry name" value="DNA polymerase III subunit gamma/tau"/>
    <property type="match status" value="1"/>
</dbReference>
<feature type="compositionally biased region" description="Basic and acidic residues" evidence="12">
    <location>
        <begin position="627"/>
        <end position="644"/>
    </location>
</feature>
<dbReference type="Pfam" id="PF13177">
    <property type="entry name" value="DNA_pol3_delta2"/>
    <property type="match status" value="1"/>
</dbReference>
<keyword evidence="3" id="KW-0808">Transferase</keyword>
<evidence type="ECO:0000313" key="14">
    <source>
        <dbReference type="EMBL" id="SHG50704.1"/>
    </source>
</evidence>
<dbReference type="InterPro" id="IPR008921">
    <property type="entry name" value="DNA_pol3_clamp-load_cplx_C"/>
</dbReference>
<keyword evidence="9" id="KW-0067">ATP-binding</keyword>
<dbReference type="GO" id="GO:0003677">
    <property type="term" value="F:DNA binding"/>
    <property type="evidence" value="ECO:0007669"/>
    <property type="project" value="InterPro"/>
</dbReference>
<evidence type="ECO:0000256" key="2">
    <source>
        <dbReference type="ARBA" id="ARBA00012417"/>
    </source>
</evidence>
<dbReference type="SUPFAM" id="SSF52540">
    <property type="entry name" value="P-loop containing nucleoside triphosphate hydrolases"/>
    <property type="match status" value="1"/>
</dbReference>
<comment type="catalytic activity">
    <reaction evidence="11">
        <text>DNA(n) + a 2'-deoxyribonucleoside 5'-triphosphate = DNA(n+1) + diphosphate</text>
        <dbReference type="Rhea" id="RHEA:22508"/>
        <dbReference type="Rhea" id="RHEA-COMP:17339"/>
        <dbReference type="Rhea" id="RHEA-COMP:17340"/>
        <dbReference type="ChEBI" id="CHEBI:33019"/>
        <dbReference type="ChEBI" id="CHEBI:61560"/>
        <dbReference type="ChEBI" id="CHEBI:173112"/>
        <dbReference type="EC" id="2.7.7.7"/>
    </reaction>
</comment>
<dbReference type="GO" id="GO:0009360">
    <property type="term" value="C:DNA polymerase III complex"/>
    <property type="evidence" value="ECO:0007669"/>
    <property type="project" value="InterPro"/>
</dbReference>
<organism evidence="14 15">
    <name type="scientific">Marisediminitalea aggregata</name>
    <dbReference type="NCBI Taxonomy" id="634436"/>
    <lineage>
        <taxon>Bacteria</taxon>
        <taxon>Pseudomonadati</taxon>
        <taxon>Pseudomonadota</taxon>
        <taxon>Gammaproteobacteria</taxon>
        <taxon>Alteromonadales</taxon>
        <taxon>Alteromonadaceae</taxon>
        <taxon>Marisediminitalea</taxon>
    </lineage>
</organism>
<keyword evidence="6" id="KW-0479">Metal-binding</keyword>
<name>A0A1M5KCP6_9ALTE</name>
<dbReference type="CDD" id="cd18137">
    <property type="entry name" value="HLD_clamp_pol_III_gamma_tau"/>
    <property type="match status" value="1"/>
</dbReference>
<feature type="region of interest" description="Disordered" evidence="12">
    <location>
        <begin position="436"/>
        <end position="685"/>
    </location>
</feature>
<evidence type="ECO:0000259" key="13">
    <source>
        <dbReference type="SMART" id="SM00382"/>
    </source>
</evidence>
<evidence type="ECO:0000256" key="11">
    <source>
        <dbReference type="ARBA" id="ARBA00049244"/>
    </source>
</evidence>
<feature type="compositionally biased region" description="Low complexity" evidence="12">
    <location>
        <begin position="436"/>
        <end position="448"/>
    </location>
</feature>
<dbReference type="RefSeq" id="WP_073322730.1">
    <property type="nucleotide sequence ID" value="NZ_FQWD01000003.1"/>
</dbReference>
<evidence type="ECO:0000256" key="6">
    <source>
        <dbReference type="ARBA" id="ARBA00022723"/>
    </source>
</evidence>
<dbReference type="NCBIfam" id="TIGR02397">
    <property type="entry name" value="dnaX_nterm"/>
    <property type="match status" value="1"/>
</dbReference>
<sequence length="833" mass="91063">MAYQVLARKWRPGRFSELVGQEHVVSAITNALQNDRLHHAYLFTGTRGVGKTTIARIFSKSLNCEQGQSANPCGQCGTCQEIEQGNYVDLLEIDAASRTKVEDTRELLDNVQYKPTRGKFKVYLIDEVHMLSKHSFNALLKTLEEPPPHVKFLLATTDPQKLPITILSRCLQFNLKALSREQITQQLQHILEQESVSFEAPALSLLARAAQGSMRDALSLTDQAIAQGNNQVTASVVTDMLGLMDRQQVLKLLFAMVKRDASAVMAQIEDIAMMAPDFSQVLAEVASILHQVALTQWVPEACKLETTSAKAIYQLAKGLPAEQVQLLYQLALQGRKDLPFAGDGRSAFEMTILRMMTFAPVTPIDDAETVIANPPASGGATTQASPVAPEPETQHNSGNVTAPQASVEQIAAAPEPEANEQPQDTAAPVQDNSVSVANAAAPSEPEVPQNEPAFQPQDEETQHLDAQAAQLMDEAEDFRRQSQVGPPDDHYDYPPESGGYDMPQDMPPQHFESVGQNVEPESQQPSEPQPAAASTEAMLALRQRLKQQAMEDKASAAKKPPSEERTLQRPERPKPDAGVESEAVGMEPRLEQSVPVATNEHEQATSTNTETQAADEPPPWVTAGAEESFHTESVDSIVDTKEAPSELTTELSAAVDAQPDVQSQPDFSESNTPPVANEPQEVSTTQPTAIEFDSDLPPYLENGDKLLHASQIDKWSALIEAMPIAGLLKQIALNSRFAKEGENVTMTLDPSQEHLVNEGTVPQLTEALNSVLSKPVNVTLVYGNVEKTPYQIQQQINQMRKQYARQVIQQDDTILAMIGAFNAEVVQDSIEPR</sequence>
<dbReference type="GO" id="GO:0006261">
    <property type="term" value="P:DNA-templated DNA replication"/>
    <property type="evidence" value="ECO:0007669"/>
    <property type="project" value="TreeGrafter"/>
</dbReference>
<dbReference type="AlphaFoldDB" id="A0A1M5KCP6"/>
<evidence type="ECO:0000256" key="1">
    <source>
        <dbReference type="ARBA" id="ARBA00006360"/>
    </source>
</evidence>
<dbReference type="NCBIfam" id="NF005942">
    <property type="entry name" value="PRK07994.1"/>
    <property type="match status" value="1"/>
</dbReference>
<dbReference type="InterPro" id="IPR027417">
    <property type="entry name" value="P-loop_NTPase"/>
</dbReference>
<feature type="domain" description="AAA+ ATPase" evidence="13">
    <location>
        <begin position="37"/>
        <end position="178"/>
    </location>
</feature>
<evidence type="ECO:0000256" key="4">
    <source>
        <dbReference type="ARBA" id="ARBA00022695"/>
    </source>
</evidence>
<evidence type="ECO:0000313" key="15">
    <source>
        <dbReference type="Proteomes" id="UP000184520"/>
    </source>
</evidence>
<dbReference type="Gene3D" id="1.20.272.10">
    <property type="match status" value="1"/>
</dbReference>
<dbReference type="PANTHER" id="PTHR11669:SF0">
    <property type="entry name" value="PROTEIN STICHEL-LIKE 2"/>
    <property type="match status" value="1"/>
</dbReference>
<dbReference type="GO" id="GO:0005524">
    <property type="term" value="F:ATP binding"/>
    <property type="evidence" value="ECO:0007669"/>
    <property type="project" value="UniProtKB-KW"/>
</dbReference>
<gene>
    <name evidence="14" type="ORF">SAMN05216361_2460</name>
</gene>
<dbReference type="InterPro" id="IPR045085">
    <property type="entry name" value="HLD_clamp_pol_III_gamma_tau"/>
</dbReference>
<dbReference type="InterPro" id="IPR038249">
    <property type="entry name" value="PolIII_tau_V_sf"/>
</dbReference>
<reference evidence="15" key="1">
    <citation type="submission" date="2016-11" db="EMBL/GenBank/DDBJ databases">
        <authorList>
            <person name="Varghese N."/>
            <person name="Submissions S."/>
        </authorList>
    </citation>
    <scope>NUCLEOTIDE SEQUENCE [LARGE SCALE GENOMIC DNA]</scope>
    <source>
        <strain evidence="15">CGMCC 1.8995</strain>
    </source>
</reference>
<dbReference type="InterPro" id="IPR012763">
    <property type="entry name" value="DNA_pol_III_sug/sutau_N"/>
</dbReference>
<dbReference type="GO" id="GO:0003887">
    <property type="term" value="F:DNA-directed DNA polymerase activity"/>
    <property type="evidence" value="ECO:0007669"/>
    <property type="project" value="UniProtKB-KW"/>
</dbReference>
<dbReference type="STRING" id="634436.SAMN05216361_2460"/>
<dbReference type="Pfam" id="PF22608">
    <property type="entry name" value="DNAX_ATPase_lid"/>
    <property type="match status" value="1"/>
</dbReference>
<comment type="similarity">
    <text evidence="1">Belongs to the DnaX/STICHEL family.</text>
</comment>
<dbReference type="SUPFAM" id="SSF48019">
    <property type="entry name" value="post-AAA+ oligomerization domain-like"/>
    <property type="match status" value="1"/>
</dbReference>
<keyword evidence="8" id="KW-0862">Zinc</keyword>
<dbReference type="Gene3D" id="1.10.8.60">
    <property type="match status" value="1"/>
</dbReference>
<keyword evidence="4" id="KW-0548">Nucleotidyltransferase</keyword>
<protein>
    <recommendedName>
        <fullName evidence="2">DNA-directed DNA polymerase</fullName>
        <ecNumber evidence="2">2.7.7.7</ecNumber>
    </recommendedName>
</protein>
<feature type="compositionally biased region" description="Polar residues" evidence="12">
    <location>
        <begin position="394"/>
        <end position="404"/>
    </location>
</feature>
<dbReference type="EMBL" id="FQWD01000003">
    <property type="protein sequence ID" value="SHG50704.1"/>
    <property type="molecule type" value="Genomic_DNA"/>
</dbReference>
<dbReference type="Gene3D" id="3.30.300.150">
    <property type="entry name" value="DNA polymerase III, tau subunit, domain V"/>
    <property type="match status" value="1"/>
</dbReference>